<evidence type="ECO:0000256" key="1">
    <source>
        <dbReference type="SAM" id="SignalP"/>
    </source>
</evidence>
<evidence type="ECO:0000313" key="2">
    <source>
        <dbReference type="EMBL" id="SPM36979.1"/>
    </source>
</evidence>
<dbReference type="Proteomes" id="UP000240988">
    <property type="component" value="Unassembled WGS sequence"/>
</dbReference>
<dbReference type="RefSeq" id="WP_245835998.1">
    <property type="nucleotide sequence ID" value="NZ_LT721901.1"/>
</dbReference>
<organism evidence="2 3">
    <name type="scientific">Mycobacterium rhizamassiliense</name>
    <dbReference type="NCBI Taxonomy" id="1841860"/>
    <lineage>
        <taxon>Bacteria</taxon>
        <taxon>Bacillati</taxon>
        <taxon>Actinomycetota</taxon>
        <taxon>Actinomycetes</taxon>
        <taxon>Mycobacteriales</taxon>
        <taxon>Mycobacteriaceae</taxon>
        <taxon>Mycobacterium</taxon>
    </lineage>
</organism>
<sequence>MSTAAVRTVRILAAAITAAAVAVAGCGSRAAALPPGFPNLDGFAPVPVDNYISTGPKGPKRFVTFSTPYNIQCVFAATTDPVPAGDSQGISCQGDIPGVASGATPTRSCAIGKVADWGTSGFRLDNELTNCPIGTFNSGTLLNAGQKLSYQNVTCAVGGDGLVACMDTSLGQHGFALKPSGNVTF</sequence>
<protein>
    <submittedName>
        <fullName evidence="2">Uncharacterized protein</fullName>
    </submittedName>
</protein>
<dbReference type="AlphaFoldDB" id="A0A2U3NZN4"/>
<dbReference type="PROSITE" id="PS51257">
    <property type="entry name" value="PROKAR_LIPOPROTEIN"/>
    <property type="match status" value="1"/>
</dbReference>
<dbReference type="EMBL" id="FUFA01000005">
    <property type="protein sequence ID" value="SPM36979.1"/>
    <property type="molecule type" value="Genomic_DNA"/>
</dbReference>
<accession>A0A2U3NZN4</accession>
<keyword evidence="1" id="KW-0732">Signal</keyword>
<reference evidence="2 3" key="1">
    <citation type="submission" date="2017-01" db="EMBL/GenBank/DDBJ databases">
        <authorList>
            <consortium name="Urmite Genomes"/>
        </authorList>
    </citation>
    <scope>NUCLEOTIDE SEQUENCE [LARGE SCALE GENOMIC DNA]</scope>
    <source>
        <strain evidence="2 3">AB57</strain>
    </source>
</reference>
<feature type="signal peptide" evidence="1">
    <location>
        <begin position="1"/>
        <end position="24"/>
    </location>
</feature>
<name>A0A2U3NZN4_9MYCO</name>
<evidence type="ECO:0000313" key="3">
    <source>
        <dbReference type="Proteomes" id="UP000240988"/>
    </source>
</evidence>
<keyword evidence="3" id="KW-1185">Reference proteome</keyword>
<feature type="chain" id="PRO_5038480688" evidence="1">
    <location>
        <begin position="25"/>
        <end position="185"/>
    </location>
</feature>
<proteinExistence type="predicted"/>
<gene>
    <name evidence="2" type="ORF">MRAB57_4822</name>
</gene>